<dbReference type="HOGENOM" id="CLU_000288_34_14_1"/>
<keyword evidence="4" id="KW-1185">Reference proteome</keyword>
<dbReference type="InterPro" id="IPR056884">
    <property type="entry name" value="NPHP3-like_N"/>
</dbReference>
<proteinExistence type="predicted"/>
<dbReference type="SUPFAM" id="SSF52540">
    <property type="entry name" value="P-loop containing nucleoside triphosphate hydrolases"/>
    <property type="match status" value="1"/>
</dbReference>
<name>A0A074WL06_9PEZI</name>
<protein>
    <recommendedName>
        <fullName evidence="2">Nephrocystin 3-like N-terminal domain-containing protein</fullName>
    </recommendedName>
</protein>
<dbReference type="Pfam" id="PF24883">
    <property type="entry name" value="NPHP3_N"/>
    <property type="match status" value="1"/>
</dbReference>
<dbReference type="EMBL" id="KL584717">
    <property type="protein sequence ID" value="KEQ70497.1"/>
    <property type="molecule type" value="Genomic_DNA"/>
</dbReference>
<evidence type="ECO:0000313" key="4">
    <source>
        <dbReference type="Proteomes" id="UP000027730"/>
    </source>
</evidence>
<evidence type="ECO:0000259" key="2">
    <source>
        <dbReference type="Pfam" id="PF24883"/>
    </source>
</evidence>
<gene>
    <name evidence="3" type="ORF">M436DRAFT_18162</name>
</gene>
<accession>A0A074WL06</accession>
<dbReference type="STRING" id="1043004.A0A074WL06"/>
<dbReference type="Proteomes" id="UP000027730">
    <property type="component" value="Unassembled WGS sequence"/>
</dbReference>
<evidence type="ECO:0000313" key="3">
    <source>
        <dbReference type="EMBL" id="KEQ70497.1"/>
    </source>
</evidence>
<reference evidence="3 4" key="1">
    <citation type="journal article" date="2014" name="BMC Genomics">
        <title>Genome sequencing of four Aureobasidium pullulans varieties: biotechnological potential, stress tolerance, and description of new species.</title>
        <authorList>
            <person name="Gostin Ar C."/>
            <person name="Ohm R.A."/>
            <person name="Kogej T."/>
            <person name="Sonjak S."/>
            <person name="Turk M."/>
            <person name="Zajc J."/>
            <person name="Zalar P."/>
            <person name="Grube M."/>
            <person name="Sun H."/>
            <person name="Han J."/>
            <person name="Sharma A."/>
            <person name="Chiniquy J."/>
            <person name="Ngan C.Y."/>
            <person name="Lipzen A."/>
            <person name="Barry K."/>
            <person name="Grigoriev I.V."/>
            <person name="Gunde-Cimerman N."/>
        </authorList>
    </citation>
    <scope>NUCLEOTIDE SEQUENCE [LARGE SCALE GENOMIC DNA]</scope>
    <source>
        <strain evidence="3 4">CBS 147.97</strain>
    </source>
</reference>
<feature type="non-terminal residue" evidence="3">
    <location>
        <position position="538"/>
    </location>
</feature>
<evidence type="ECO:0000256" key="1">
    <source>
        <dbReference type="ARBA" id="ARBA00022737"/>
    </source>
</evidence>
<dbReference type="PANTHER" id="PTHR10039:SF5">
    <property type="entry name" value="NACHT DOMAIN-CONTAINING PROTEIN"/>
    <property type="match status" value="1"/>
</dbReference>
<dbReference type="AlphaFoldDB" id="A0A074WL06"/>
<organism evidence="3 4">
    <name type="scientific">Aureobasidium namibiae CBS 147.97</name>
    <dbReference type="NCBI Taxonomy" id="1043004"/>
    <lineage>
        <taxon>Eukaryota</taxon>
        <taxon>Fungi</taxon>
        <taxon>Dikarya</taxon>
        <taxon>Ascomycota</taxon>
        <taxon>Pezizomycotina</taxon>
        <taxon>Dothideomycetes</taxon>
        <taxon>Dothideomycetidae</taxon>
        <taxon>Dothideales</taxon>
        <taxon>Saccotheciaceae</taxon>
        <taxon>Aureobasidium</taxon>
    </lineage>
</organism>
<dbReference type="OrthoDB" id="194358at2759"/>
<sequence>LLDALNFEQLDTRHATIKTAHAATCEWLLSKFEYRDWQDEEKLLDHHGFLWIKGKPGAGKSTIMKFAYTKAKNDAKGPIAISYFFNARGEHLEKSTRGMYRSLLFQLLSKVPRLQTVLDTTEASRLQDISPDSWTTEILQSLFRQAIEKLEDQPLTCFVDALDECENNEDHVREMVNFFEELGERAVENNIRLLVCFSSRHYPHVTIDKGVELTLEVQQGHSDDITKYVNSKLKVERNKRVEQIKIDVQKKSQGIFLWVVLVIPILQKAYDHGQVHALGKCLQDTPEDLNELFRDILGRDSQNMEYLILCLRWILYAERPLSPVELYSAILSASETDPVTSQNSDDIAPGDISRFILSSSKGLAEPTRNKTPTVQFIHESVRDFLLKEDGFTMLQLDLNSTSAGSIHESLKQHCQRYFSSLPMEDLVNSSDVTARMFPFLNYSIRYVFKHAELAASHGTPQAIFLRDFALEEWIFLHDHIEKFKIRRYGTGTSLLYILAERNLLHLFRLEVSQSQSINAKGGRYDFPIIAAVAVGNTQ</sequence>
<dbReference type="PANTHER" id="PTHR10039">
    <property type="entry name" value="AMELOGENIN"/>
    <property type="match status" value="1"/>
</dbReference>
<dbReference type="GeneID" id="25408001"/>
<feature type="non-terminal residue" evidence="3">
    <location>
        <position position="1"/>
    </location>
</feature>
<feature type="domain" description="Nephrocystin 3-like N-terminal" evidence="2">
    <location>
        <begin position="24"/>
        <end position="200"/>
    </location>
</feature>
<dbReference type="InterPro" id="IPR027417">
    <property type="entry name" value="P-loop_NTPase"/>
</dbReference>
<keyword evidence="1" id="KW-0677">Repeat</keyword>
<dbReference type="RefSeq" id="XP_013424499.1">
    <property type="nucleotide sequence ID" value="XM_013569045.1"/>
</dbReference>
<dbReference type="Gene3D" id="3.40.50.300">
    <property type="entry name" value="P-loop containing nucleotide triphosphate hydrolases"/>
    <property type="match status" value="1"/>
</dbReference>